<gene>
    <name evidence="1" type="ORF">PsorP6_010615</name>
</gene>
<protein>
    <submittedName>
        <fullName evidence="1">Uncharacterized protein</fullName>
    </submittedName>
</protein>
<reference evidence="1 2" key="1">
    <citation type="journal article" date="2022" name="bioRxiv">
        <title>The genome of the oomycete Peronosclerospora sorghi, a cosmopolitan pathogen of maize and sorghum, is inflated with dispersed pseudogenes.</title>
        <authorList>
            <person name="Fletcher K."/>
            <person name="Martin F."/>
            <person name="Isakeit T."/>
            <person name="Cavanaugh K."/>
            <person name="Magill C."/>
            <person name="Michelmore R."/>
        </authorList>
    </citation>
    <scope>NUCLEOTIDE SEQUENCE [LARGE SCALE GENOMIC DNA]</scope>
    <source>
        <strain evidence="1">P6</strain>
    </source>
</reference>
<comment type="caution">
    <text evidence="1">The sequence shown here is derived from an EMBL/GenBank/DDBJ whole genome shotgun (WGS) entry which is preliminary data.</text>
</comment>
<evidence type="ECO:0000313" key="1">
    <source>
        <dbReference type="EMBL" id="KAI9910648.1"/>
    </source>
</evidence>
<keyword evidence="2" id="KW-1185">Reference proteome</keyword>
<organism evidence="1 2">
    <name type="scientific">Peronosclerospora sorghi</name>
    <dbReference type="NCBI Taxonomy" id="230839"/>
    <lineage>
        <taxon>Eukaryota</taxon>
        <taxon>Sar</taxon>
        <taxon>Stramenopiles</taxon>
        <taxon>Oomycota</taxon>
        <taxon>Peronosporomycetes</taxon>
        <taxon>Peronosporales</taxon>
        <taxon>Peronosporaceae</taxon>
        <taxon>Peronosclerospora</taxon>
    </lineage>
</organism>
<name>A0ACC0VXS3_9STRA</name>
<dbReference type="EMBL" id="CM047585">
    <property type="protein sequence ID" value="KAI9910648.1"/>
    <property type="molecule type" value="Genomic_DNA"/>
</dbReference>
<evidence type="ECO:0000313" key="2">
    <source>
        <dbReference type="Proteomes" id="UP001163321"/>
    </source>
</evidence>
<proteinExistence type="predicted"/>
<accession>A0ACC0VXS3</accession>
<dbReference type="Proteomes" id="UP001163321">
    <property type="component" value="Chromosome 6"/>
</dbReference>
<sequence length="66" mass="7091">MPLDIACDVGDCSAWYTSSGLLSAVSFLIPTSASTFGDRLRAADRIESFSIMLSSAPGFVRRLKTM</sequence>